<dbReference type="InterPro" id="IPR007016">
    <property type="entry name" value="O-antigen_ligase-rel_domated"/>
</dbReference>
<dbReference type="PANTHER" id="PTHR37422">
    <property type="entry name" value="TEICHURONIC ACID BIOSYNTHESIS PROTEIN TUAE"/>
    <property type="match status" value="1"/>
</dbReference>
<feature type="domain" description="O-antigen ligase-related" evidence="6">
    <location>
        <begin position="191"/>
        <end position="334"/>
    </location>
</feature>
<evidence type="ECO:0000256" key="5">
    <source>
        <dbReference type="SAM" id="Phobius"/>
    </source>
</evidence>
<dbReference type="EMBL" id="BAAACG010000019">
    <property type="protein sequence ID" value="GAA0746438.1"/>
    <property type="molecule type" value="Genomic_DNA"/>
</dbReference>
<feature type="transmembrane region" description="Helical" evidence="5">
    <location>
        <begin position="12"/>
        <end position="31"/>
    </location>
</feature>
<keyword evidence="8" id="KW-1185">Reference proteome</keyword>
<evidence type="ECO:0000313" key="8">
    <source>
        <dbReference type="Proteomes" id="UP001501510"/>
    </source>
</evidence>
<reference evidence="7 8" key="1">
    <citation type="journal article" date="2019" name="Int. J. Syst. Evol. Microbiol.">
        <title>The Global Catalogue of Microorganisms (GCM) 10K type strain sequencing project: providing services to taxonomists for standard genome sequencing and annotation.</title>
        <authorList>
            <consortium name="The Broad Institute Genomics Platform"/>
            <consortium name="The Broad Institute Genome Sequencing Center for Infectious Disease"/>
            <person name="Wu L."/>
            <person name="Ma J."/>
        </authorList>
    </citation>
    <scope>NUCLEOTIDE SEQUENCE [LARGE SCALE GENOMIC DNA]</scope>
    <source>
        <strain evidence="7 8">JCM 1407</strain>
    </source>
</reference>
<feature type="transmembrane region" description="Helical" evidence="5">
    <location>
        <begin position="120"/>
        <end position="142"/>
    </location>
</feature>
<keyword evidence="2 5" id="KW-0812">Transmembrane</keyword>
<evidence type="ECO:0000256" key="4">
    <source>
        <dbReference type="ARBA" id="ARBA00023136"/>
    </source>
</evidence>
<dbReference type="Proteomes" id="UP001501510">
    <property type="component" value="Unassembled WGS sequence"/>
</dbReference>
<feature type="transmembrane region" description="Helical" evidence="5">
    <location>
        <begin position="361"/>
        <end position="385"/>
    </location>
</feature>
<evidence type="ECO:0000256" key="1">
    <source>
        <dbReference type="ARBA" id="ARBA00004141"/>
    </source>
</evidence>
<comment type="subcellular location">
    <subcellularLocation>
        <location evidence="1">Membrane</location>
        <topology evidence="1">Multi-pass membrane protein</topology>
    </subcellularLocation>
</comment>
<proteinExistence type="predicted"/>
<accession>A0ABN1JTP4</accession>
<feature type="transmembrane region" description="Helical" evidence="5">
    <location>
        <begin position="321"/>
        <end position="341"/>
    </location>
</feature>
<feature type="transmembrane region" description="Helical" evidence="5">
    <location>
        <begin position="97"/>
        <end position="113"/>
    </location>
</feature>
<feature type="transmembrane region" description="Helical" evidence="5">
    <location>
        <begin position="166"/>
        <end position="183"/>
    </location>
</feature>
<feature type="transmembrane region" description="Helical" evidence="5">
    <location>
        <begin position="190"/>
        <end position="222"/>
    </location>
</feature>
<dbReference type="GO" id="GO:0016874">
    <property type="term" value="F:ligase activity"/>
    <property type="evidence" value="ECO:0007669"/>
    <property type="project" value="UniProtKB-KW"/>
</dbReference>
<evidence type="ECO:0000259" key="6">
    <source>
        <dbReference type="Pfam" id="PF04932"/>
    </source>
</evidence>
<keyword evidence="7" id="KW-0436">Ligase</keyword>
<feature type="transmembrane region" description="Helical" evidence="5">
    <location>
        <begin position="68"/>
        <end position="91"/>
    </location>
</feature>
<dbReference type="PANTHER" id="PTHR37422:SF13">
    <property type="entry name" value="LIPOPOLYSACCHARIDE BIOSYNTHESIS PROTEIN PA4999-RELATED"/>
    <property type="match status" value="1"/>
</dbReference>
<comment type="caution">
    <text evidence="7">The sequence shown here is derived from an EMBL/GenBank/DDBJ whole genome shotgun (WGS) entry which is preliminary data.</text>
</comment>
<name>A0ABN1JTP4_9CLOT</name>
<evidence type="ECO:0000256" key="3">
    <source>
        <dbReference type="ARBA" id="ARBA00022989"/>
    </source>
</evidence>
<gene>
    <name evidence="7" type="ORF">GCM10008906_34020</name>
</gene>
<sequence>MNIVIKYMNLSIKNILLACYLSTFLLIQFSLNIGFSFKPYMMMSIVLILVFLIGSNQKILILNKKRKYEYFMIIFVLFATIRNCFASDIILGFKGSVALWISLFVYFFTVYLFKNINNNTIFHIIYMSAITNVIIIAIGFILKDARIFELDRTVNRLRGYVQDPNFFALYLTLPLFIVLYYFIKNKKKMILTFAMLTMFFLSYSRAGYLSIILGVLYLIYLLKNRIPNFYKKSIVIGLLIFIVLIVFSSLSTTKPICERVLGNISARFNETASKGARETLIRIGIDVFKENPIFGVGMLNVRYYTYSVVHNSYLHNTYLEAFVEQGIVGGLIYLLFIISFLMEKCNNIYAKVLKATIICQFIMMFFLSAINSEALFLSLGLFCAINIKRNKQISMDYL</sequence>
<dbReference type="InterPro" id="IPR051533">
    <property type="entry name" value="WaaL-like"/>
</dbReference>
<protein>
    <submittedName>
        <fullName evidence="7">O-antigen ligase</fullName>
    </submittedName>
</protein>
<keyword evidence="4 5" id="KW-0472">Membrane</keyword>
<feature type="transmembrane region" description="Helical" evidence="5">
    <location>
        <begin position="37"/>
        <end position="56"/>
    </location>
</feature>
<evidence type="ECO:0000256" key="2">
    <source>
        <dbReference type="ARBA" id="ARBA00022692"/>
    </source>
</evidence>
<evidence type="ECO:0000313" key="7">
    <source>
        <dbReference type="EMBL" id="GAA0746438.1"/>
    </source>
</evidence>
<organism evidence="7 8">
    <name type="scientific">Clostridium oceanicum</name>
    <dbReference type="NCBI Taxonomy" id="1543"/>
    <lineage>
        <taxon>Bacteria</taxon>
        <taxon>Bacillati</taxon>
        <taxon>Bacillota</taxon>
        <taxon>Clostridia</taxon>
        <taxon>Eubacteriales</taxon>
        <taxon>Clostridiaceae</taxon>
        <taxon>Clostridium</taxon>
    </lineage>
</organism>
<keyword evidence="3 5" id="KW-1133">Transmembrane helix</keyword>
<feature type="transmembrane region" description="Helical" evidence="5">
    <location>
        <begin position="234"/>
        <end position="252"/>
    </location>
</feature>
<dbReference type="Pfam" id="PF04932">
    <property type="entry name" value="Wzy_C"/>
    <property type="match status" value="1"/>
</dbReference>
<dbReference type="RefSeq" id="WP_343763600.1">
    <property type="nucleotide sequence ID" value="NZ_BAAACG010000019.1"/>
</dbReference>